<dbReference type="InterPro" id="IPR050352">
    <property type="entry name" value="ABCG_transporters"/>
</dbReference>
<keyword evidence="4" id="KW-0812">Transmembrane</keyword>
<evidence type="ECO:0000259" key="7">
    <source>
        <dbReference type="Pfam" id="PF00005"/>
    </source>
</evidence>
<keyword evidence="3" id="KW-0813">Transport</keyword>
<sequence>MLSHLNKAPAFRHFQTAGTQDTTYMLFELYCNTKGRIAIAKFLMASIDDLGASSASFGTGDRDLLTPASTESAKVPLEASYVNSPTSLDSTTIIGQSAVTLKKAPLILNLKGNVCYTWKNLSVQAKVPKKSCERRIGPTYKLILNESTGCVKSGEIWALMGSSGAGKTTLLNILNFRTSSKLHVTGDRCINGAPVGPHIISSICAYVQQDDLLFPRLTVHEHLNFCASLRLPAEMSRRDKRRRVNEVLQELGLWNVKNHKIGSPTTFKG</sequence>
<dbReference type="AlphaFoldDB" id="A0A8J2KQE3"/>
<dbReference type="PANTHER" id="PTHR48041:SF139">
    <property type="entry name" value="PROTEIN SCARLET"/>
    <property type="match status" value="1"/>
</dbReference>
<reference evidence="8" key="1">
    <citation type="submission" date="2021-06" db="EMBL/GenBank/DDBJ databases">
        <authorList>
            <person name="Hodson N. C."/>
            <person name="Mongue J. A."/>
            <person name="Jaron S. K."/>
        </authorList>
    </citation>
    <scope>NUCLEOTIDE SEQUENCE</scope>
</reference>
<evidence type="ECO:0000256" key="1">
    <source>
        <dbReference type="ARBA" id="ARBA00004141"/>
    </source>
</evidence>
<evidence type="ECO:0000256" key="3">
    <source>
        <dbReference type="ARBA" id="ARBA00022448"/>
    </source>
</evidence>
<comment type="similarity">
    <text evidence="2">Belongs to the ABC transporter superfamily. ABCG family. Eye pigment precursor importer (TC 3.A.1.204) subfamily.</text>
</comment>
<dbReference type="GO" id="GO:0005886">
    <property type="term" value="C:plasma membrane"/>
    <property type="evidence" value="ECO:0007669"/>
    <property type="project" value="TreeGrafter"/>
</dbReference>
<evidence type="ECO:0000256" key="6">
    <source>
        <dbReference type="ARBA" id="ARBA00023136"/>
    </source>
</evidence>
<dbReference type="GO" id="GO:0042626">
    <property type="term" value="F:ATPase-coupled transmembrane transporter activity"/>
    <property type="evidence" value="ECO:0007669"/>
    <property type="project" value="TreeGrafter"/>
</dbReference>
<comment type="caution">
    <text evidence="8">The sequence shown here is derived from an EMBL/GenBank/DDBJ whole genome shotgun (WGS) entry which is preliminary data.</text>
</comment>
<dbReference type="OrthoDB" id="66620at2759"/>
<dbReference type="GO" id="GO:0005524">
    <property type="term" value="F:ATP binding"/>
    <property type="evidence" value="ECO:0007669"/>
    <property type="project" value="InterPro"/>
</dbReference>
<evidence type="ECO:0000256" key="5">
    <source>
        <dbReference type="ARBA" id="ARBA00022989"/>
    </source>
</evidence>
<dbReference type="Pfam" id="PF00005">
    <property type="entry name" value="ABC_tran"/>
    <property type="match status" value="1"/>
</dbReference>
<comment type="subcellular location">
    <subcellularLocation>
        <location evidence="1">Membrane</location>
        <topology evidence="1">Multi-pass membrane protein</topology>
    </subcellularLocation>
</comment>
<dbReference type="EMBL" id="CAJVCH010182729">
    <property type="protein sequence ID" value="CAG7729701.1"/>
    <property type="molecule type" value="Genomic_DNA"/>
</dbReference>
<gene>
    <name evidence="8" type="ORF">AFUS01_LOCUS18396</name>
</gene>
<evidence type="ECO:0000313" key="8">
    <source>
        <dbReference type="EMBL" id="CAG7729701.1"/>
    </source>
</evidence>
<keyword evidence="5" id="KW-1133">Transmembrane helix</keyword>
<evidence type="ECO:0000256" key="2">
    <source>
        <dbReference type="ARBA" id="ARBA00005814"/>
    </source>
</evidence>
<protein>
    <recommendedName>
        <fullName evidence="7">ABC transporter domain-containing protein</fullName>
    </recommendedName>
</protein>
<feature type="non-terminal residue" evidence="8">
    <location>
        <position position="1"/>
    </location>
</feature>
<organism evidence="8 9">
    <name type="scientific">Allacma fusca</name>
    <dbReference type="NCBI Taxonomy" id="39272"/>
    <lineage>
        <taxon>Eukaryota</taxon>
        <taxon>Metazoa</taxon>
        <taxon>Ecdysozoa</taxon>
        <taxon>Arthropoda</taxon>
        <taxon>Hexapoda</taxon>
        <taxon>Collembola</taxon>
        <taxon>Symphypleona</taxon>
        <taxon>Sminthuridae</taxon>
        <taxon>Allacma</taxon>
    </lineage>
</organism>
<evidence type="ECO:0000256" key="4">
    <source>
        <dbReference type="ARBA" id="ARBA00022692"/>
    </source>
</evidence>
<keyword evidence="9" id="KW-1185">Reference proteome</keyword>
<dbReference type="InterPro" id="IPR003439">
    <property type="entry name" value="ABC_transporter-like_ATP-bd"/>
</dbReference>
<dbReference type="GO" id="GO:0016887">
    <property type="term" value="F:ATP hydrolysis activity"/>
    <property type="evidence" value="ECO:0007669"/>
    <property type="project" value="InterPro"/>
</dbReference>
<evidence type="ECO:0000313" key="9">
    <source>
        <dbReference type="Proteomes" id="UP000708208"/>
    </source>
</evidence>
<name>A0A8J2KQE3_9HEXA</name>
<dbReference type="Proteomes" id="UP000708208">
    <property type="component" value="Unassembled WGS sequence"/>
</dbReference>
<proteinExistence type="inferred from homology"/>
<feature type="domain" description="ABC transporter" evidence="7">
    <location>
        <begin position="145"/>
        <end position="263"/>
    </location>
</feature>
<accession>A0A8J2KQE3</accession>
<keyword evidence="6" id="KW-0472">Membrane</keyword>
<dbReference type="PANTHER" id="PTHR48041">
    <property type="entry name" value="ABC TRANSPORTER G FAMILY MEMBER 28"/>
    <property type="match status" value="1"/>
</dbReference>